<proteinExistence type="predicted"/>
<evidence type="ECO:0000313" key="3">
    <source>
        <dbReference type="Proteomes" id="UP001596368"/>
    </source>
</evidence>
<dbReference type="Proteomes" id="UP001596368">
    <property type="component" value="Unassembled WGS sequence"/>
</dbReference>
<accession>A0ABD5XWF8</accession>
<feature type="transmembrane region" description="Helical" evidence="1">
    <location>
        <begin position="114"/>
        <end position="135"/>
    </location>
</feature>
<feature type="transmembrane region" description="Helical" evidence="1">
    <location>
        <begin position="12"/>
        <end position="29"/>
    </location>
</feature>
<sequence length="151" mass="16810">MILRHERWERHHSLTVVSGLTHFVLGFGLQLFARQGLAGDFLFILATPFASLGLVITGGLPVLLWDRYRLVLPGMVTVGWFTWGIYGIWTIRRSLPWGPFDGISWNSLPPYPDYMMKVNLLLIGIVVLAAAELLFRKVGGSLLTGGAKTSE</sequence>
<name>A0ABD5XWF8_9EURY</name>
<feature type="transmembrane region" description="Helical" evidence="1">
    <location>
        <begin position="41"/>
        <end position="63"/>
    </location>
</feature>
<keyword evidence="1" id="KW-0812">Transmembrane</keyword>
<gene>
    <name evidence="2" type="ORF">ACFQRB_17990</name>
</gene>
<feature type="transmembrane region" description="Helical" evidence="1">
    <location>
        <begin position="70"/>
        <end position="89"/>
    </location>
</feature>
<protein>
    <submittedName>
        <fullName evidence="2">Uncharacterized protein</fullName>
    </submittedName>
</protein>
<reference evidence="2 3" key="1">
    <citation type="journal article" date="2019" name="Int. J. Syst. Evol. Microbiol.">
        <title>The Global Catalogue of Microorganisms (GCM) 10K type strain sequencing project: providing services to taxonomists for standard genome sequencing and annotation.</title>
        <authorList>
            <consortium name="The Broad Institute Genomics Platform"/>
            <consortium name="The Broad Institute Genome Sequencing Center for Infectious Disease"/>
            <person name="Wu L."/>
            <person name="Ma J."/>
        </authorList>
    </citation>
    <scope>NUCLEOTIDE SEQUENCE [LARGE SCALE GENOMIC DNA]</scope>
    <source>
        <strain evidence="2 3">DT92</strain>
    </source>
</reference>
<dbReference type="EMBL" id="JBHSZG010000008">
    <property type="protein sequence ID" value="MFC7137818.1"/>
    <property type="molecule type" value="Genomic_DNA"/>
</dbReference>
<keyword evidence="3" id="KW-1185">Reference proteome</keyword>
<dbReference type="AlphaFoldDB" id="A0ABD5XWF8"/>
<evidence type="ECO:0000313" key="2">
    <source>
        <dbReference type="EMBL" id="MFC7137818.1"/>
    </source>
</evidence>
<keyword evidence="1" id="KW-0472">Membrane</keyword>
<evidence type="ECO:0000256" key="1">
    <source>
        <dbReference type="SAM" id="Phobius"/>
    </source>
</evidence>
<comment type="caution">
    <text evidence="2">The sequence shown here is derived from an EMBL/GenBank/DDBJ whole genome shotgun (WGS) entry which is preliminary data.</text>
</comment>
<organism evidence="2 3">
    <name type="scientific">Halobaculum litoreum</name>
    <dbReference type="NCBI Taxonomy" id="3031998"/>
    <lineage>
        <taxon>Archaea</taxon>
        <taxon>Methanobacteriati</taxon>
        <taxon>Methanobacteriota</taxon>
        <taxon>Stenosarchaea group</taxon>
        <taxon>Halobacteria</taxon>
        <taxon>Halobacteriales</taxon>
        <taxon>Haloferacaceae</taxon>
        <taxon>Halobaculum</taxon>
    </lineage>
</organism>
<keyword evidence="1" id="KW-1133">Transmembrane helix</keyword>